<sequence length="56" mass="6658">MSNVYMDDQKNKLWPMSAKLNYELRYEEKELVEKALIKRANILSKLQLLLTITTNN</sequence>
<evidence type="ECO:0000313" key="3">
    <source>
        <dbReference type="Proteomes" id="UP000006727"/>
    </source>
</evidence>
<dbReference type="EnsemblPlants" id="Pp3c5_25960V3.1">
    <property type="protein sequence ID" value="PAC:32952814.CDS.1"/>
    <property type="gene ID" value="Pp3c5_25960"/>
</dbReference>
<dbReference type="Gramene" id="Pp3c5_25960V3.1">
    <property type="protein sequence ID" value="PAC:32952814.CDS.1"/>
    <property type="gene ID" value="Pp3c5_25960"/>
</dbReference>
<dbReference type="PaxDb" id="3218-PP1S154_30V6.1"/>
<evidence type="ECO:0000313" key="1">
    <source>
        <dbReference type="EMBL" id="PNR54497.1"/>
    </source>
</evidence>
<dbReference type="Proteomes" id="UP000006727">
    <property type="component" value="Chromosome 5"/>
</dbReference>
<protein>
    <submittedName>
        <fullName evidence="1 2">Uncharacterized protein</fullName>
    </submittedName>
</protein>
<reference evidence="2" key="3">
    <citation type="submission" date="2020-12" db="UniProtKB">
        <authorList>
            <consortium name="EnsemblPlants"/>
        </authorList>
    </citation>
    <scope>IDENTIFICATION</scope>
</reference>
<name>A0A2K1KL52_PHYPA</name>
<reference evidence="1 3" key="2">
    <citation type="journal article" date="2018" name="Plant J.">
        <title>The Physcomitrella patens chromosome-scale assembly reveals moss genome structure and evolution.</title>
        <authorList>
            <person name="Lang D."/>
            <person name="Ullrich K.K."/>
            <person name="Murat F."/>
            <person name="Fuchs J."/>
            <person name="Jenkins J."/>
            <person name="Haas F.B."/>
            <person name="Piednoel M."/>
            <person name="Gundlach H."/>
            <person name="Van Bel M."/>
            <person name="Meyberg R."/>
            <person name="Vives C."/>
            <person name="Morata J."/>
            <person name="Symeonidi A."/>
            <person name="Hiss M."/>
            <person name="Muchero W."/>
            <person name="Kamisugi Y."/>
            <person name="Saleh O."/>
            <person name="Blanc G."/>
            <person name="Decker E.L."/>
            <person name="van Gessel N."/>
            <person name="Grimwood J."/>
            <person name="Hayes R.D."/>
            <person name="Graham S.W."/>
            <person name="Gunter L.E."/>
            <person name="McDaniel S.F."/>
            <person name="Hoernstein S.N.W."/>
            <person name="Larsson A."/>
            <person name="Li F.W."/>
            <person name="Perroud P.F."/>
            <person name="Phillips J."/>
            <person name="Ranjan P."/>
            <person name="Rokshar D.S."/>
            <person name="Rothfels C.J."/>
            <person name="Schneider L."/>
            <person name="Shu S."/>
            <person name="Stevenson D.W."/>
            <person name="Thummler F."/>
            <person name="Tillich M."/>
            <person name="Villarreal Aguilar J.C."/>
            <person name="Widiez T."/>
            <person name="Wong G.K."/>
            <person name="Wymore A."/>
            <person name="Zhang Y."/>
            <person name="Zimmer A.D."/>
            <person name="Quatrano R.S."/>
            <person name="Mayer K.F.X."/>
            <person name="Goodstein D."/>
            <person name="Casacuberta J.M."/>
            <person name="Vandepoele K."/>
            <person name="Reski R."/>
            <person name="Cuming A.C."/>
            <person name="Tuskan G.A."/>
            <person name="Maumus F."/>
            <person name="Salse J."/>
            <person name="Schmutz J."/>
            <person name="Rensing S.A."/>
        </authorList>
    </citation>
    <scope>NUCLEOTIDE SEQUENCE [LARGE SCALE GENOMIC DNA]</scope>
    <source>
        <strain evidence="2 3">cv. Gransden 2004</strain>
    </source>
</reference>
<dbReference type="EnsemblPlants" id="Pp3c5_25960V3.2">
    <property type="protein sequence ID" value="PAC:32952815.CDS.1"/>
    <property type="gene ID" value="Pp3c5_25960"/>
</dbReference>
<dbReference type="InParanoid" id="A0A2K1KL52"/>
<dbReference type="AlphaFoldDB" id="A0A2K1KL52"/>
<reference evidence="1 3" key="1">
    <citation type="journal article" date="2008" name="Science">
        <title>The Physcomitrella genome reveals evolutionary insights into the conquest of land by plants.</title>
        <authorList>
            <person name="Rensing S."/>
            <person name="Lang D."/>
            <person name="Zimmer A."/>
            <person name="Terry A."/>
            <person name="Salamov A."/>
            <person name="Shapiro H."/>
            <person name="Nishiyama T."/>
            <person name="Perroud P.-F."/>
            <person name="Lindquist E."/>
            <person name="Kamisugi Y."/>
            <person name="Tanahashi T."/>
            <person name="Sakakibara K."/>
            <person name="Fujita T."/>
            <person name="Oishi K."/>
            <person name="Shin-I T."/>
            <person name="Kuroki Y."/>
            <person name="Toyoda A."/>
            <person name="Suzuki Y."/>
            <person name="Hashimoto A."/>
            <person name="Yamaguchi K."/>
            <person name="Sugano A."/>
            <person name="Kohara Y."/>
            <person name="Fujiyama A."/>
            <person name="Anterola A."/>
            <person name="Aoki S."/>
            <person name="Ashton N."/>
            <person name="Barbazuk W.B."/>
            <person name="Barker E."/>
            <person name="Bennetzen J."/>
            <person name="Bezanilla M."/>
            <person name="Blankenship R."/>
            <person name="Cho S.H."/>
            <person name="Dutcher S."/>
            <person name="Estelle M."/>
            <person name="Fawcett J.A."/>
            <person name="Gundlach H."/>
            <person name="Hanada K."/>
            <person name="Heyl A."/>
            <person name="Hicks K.A."/>
            <person name="Hugh J."/>
            <person name="Lohr M."/>
            <person name="Mayer K."/>
            <person name="Melkozernov A."/>
            <person name="Murata T."/>
            <person name="Nelson D."/>
            <person name="Pils B."/>
            <person name="Prigge M."/>
            <person name="Reiss B."/>
            <person name="Renner T."/>
            <person name="Rombauts S."/>
            <person name="Rushton P."/>
            <person name="Sanderfoot A."/>
            <person name="Schween G."/>
            <person name="Shiu S.-H."/>
            <person name="Stueber K."/>
            <person name="Theodoulou F.L."/>
            <person name="Tu H."/>
            <person name="Van de Peer Y."/>
            <person name="Verrier P.J."/>
            <person name="Waters E."/>
            <person name="Wood A."/>
            <person name="Yang L."/>
            <person name="Cove D."/>
            <person name="Cuming A."/>
            <person name="Hasebe M."/>
            <person name="Lucas S."/>
            <person name="Mishler D.B."/>
            <person name="Reski R."/>
            <person name="Grigoriev I."/>
            <person name="Quatrano R.S."/>
            <person name="Boore J.L."/>
        </authorList>
    </citation>
    <scope>NUCLEOTIDE SEQUENCE [LARGE SCALE GENOMIC DNA]</scope>
    <source>
        <strain evidence="2 3">cv. Gransden 2004</strain>
    </source>
</reference>
<organism evidence="1">
    <name type="scientific">Physcomitrium patens</name>
    <name type="common">Spreading-leaved earth moss</name>
    <name type="synonym">Physcomitrella patens</name>
    <dbReference type="NCBI Taxonomy" id="3218"/>
    <lineage>
        <taxon>Eukaryota</taxon>
        <taxon>Viridiplantae</taxon>
        <taxon>Streptophyta</taxon>
        <taxon>Embryophyta</taxon>
        <taxon>Bryophyta</taxon>
        <taxon>Bryophytina</taxon>
        <taxon>Bryopsida</taxon>
        <taxon>Funariidae</taxon>
        <taxon>Funariales</taxon>
        <taxon>Funariaceae</taxon>
        <taxon>Physcomitrium</taxon>
    </lineage>
</organism>
<keyword evidence="3" id="KW-1185">Reference proteome</keyword>
<dbReference type="Gramene" id="Pp3c5_25960V3.2">
    <property type="protein sequence ID" value="PAC:32952815.CDS.1"/>
    <property type="gene ID" value="Pp3c5_25960"/>
</dbReference>
<gene>
    <name evidence="1" type="ORF">PHYPA_008174</name>
</gene>
<proteinExistence type="predicted"/>
<evidence type="ECO:0000313" key="2">
    <source>
        <dbReference type="EnsemblPlants" id="PAC:32952814.CDS.1"/>
    </source>
</evidence>
<accession>A0A2K1KL52</accession>
<dbReference type="EMBL" id="ABEU02000005">
    <property type="protein sequence ID" value="PNR54497.1"/>
    <property type="molecule type" value="Genomic_DNA"/>
</dbReference>